<evidence type="ECO:0000259" key="11">
    <source>
        <dbReference type="PROSITE" id="PS51012"/>
    </source>
</evidence>
<reference evidence="12 13" key="1">
    <citation type="submission" date="2019-07" db="EMBL/GenBank/DDBJ databases">
        <title>Diversity of Bacteria from Kongsfjorden, Arctic.</title>
        <authorList>
            <person name="Yu Y."/>
        </authorList>
    </citation>
    <scope>NUCLEOTIDE SEQUENCE [LARGE SCALE GENOMIC DNA]</scope>
    <source>
        <strain evidence="12 13">SM1928</strain>
    </source>
</reference>
<dbReference type="PANTHER" id="PTHR30413">
    <property type="entry name" value="INNER MEMBRANE TRANSPORT PERMEASE"/>
    <property type="match status" value="1"/>
</dbReference>
<evidence type="ECO:0000256" key="2">
    <source>
        <dbReference type="ARBA" id="ARBA00007783"/>
    </source>
</evidence>
<dbReference type="AlphaFoldDB" id="A0A558H2R5"/>
<feature type="domain" description="ABC transmembrane type-2" evidence="11">
    <location>
        <begin position="44"/>
        <end position="277"/>
    </location>
</feature>
<dbReference type="PROSITE" id="PS51012">
    <property type="entry name" value="ABC_TM2"/>
    <property type="match status" value="1"/>
</dbReference>
<sequence>MSNSTDTYAVPGVGAGLLDVYRRRYLLKLIVRKELRVRYRGSVLGLAWSYVKPLVQYVVLFFALGIVLRVGDQIPNYALYMFSGVIVINFFSEAFSNATRSIVSNAALVKKIYLPRELFPVASVWVAAVHFLPQLVVLLAAALLSGWHPDVMQLFGALLGFIIVAVTATGLGLLAGAINVFFRDAENIVDMLMMIVTWTSPVLYSWTMIRRLAEPWVLTIYQLNPITVAVELFHWAFWYPTVDASVELPPHLLVTGFVGLGMAALFLVIGQIVFRRLEGHFAQEV</sequence>
<dbReference type="GO" id="GO:0140359">
    <property type="term" value="F:ABC-type transporter activity"/>
    <property type="evidence" value="ECO:0007669"/>
    <property type="project" value="InterPro"/>
</dbReference>
<dbReference type="Pfam" id="PF01061">
    <property type="entry name" value="ABC2_membrane"/>
    <property type="match status" value="1"/>
</dbReference>
<protein>
    <recommendedName>
        <fullName evidence="10">Transport permease protein</fullName>
    </recommendedName>
</protein>
<dbReference type="InterPro" id="IPR000412">
    <property type="entry name" value="ABC_2_transport"/>
</dbReference>
<dbReference type="GO" id="GO:0015920">
    <property type="term" value="P:lipopolysaccharide transport"/>
    <property type="evidence" value="ECO:0007669"/>
    <property type="project" value="TreeGrafter"/>
</dbReference>
<keyword evidence="9" id="KW-0046">Antibiotic resistance</keyword>
<comment type="similarity">
    <text evidence="2 10">Belongs to the ABC-2 integral membrane protein family.</text>
</comment>
<feature type="transmembrane region" description="Helical" evidence="10">
    <location>
        <begin position="118"/>
        <end position="144"/>
    </location>
</feature>
<feature type="transmembrane region" description="Helical" evidence="10">
    <location>
        <begin position="78"/>
        <end position="98"/>
    </location>
</feature>
<dbReference type="PRINTS" id="PR00164">
    <property type="entry name" value="ABC2TRNSPORT"/>
</dbReference>
<gene>
    <name evidence="12" type="ORF">FQP90_10485</name>
</gene>
<dbReference type="OrthoDB" id="9789409at2"/>
<comment type="subcellular location">
    <subcellularLocation>
        <location evidence="1">Cell inner membrane</location>
        <topology evidence="1">Multi-pass membrane protein</topology>
    </subcellularLocation>
    <subcellularLocation>
        <location evidence="10">Cell membrane</location>
        <topology evidence="10">Multi-pass membrane protein</topology>
    </subcellularLocation>
</comment>
<name>A0A558H2R5_PAENT</name>
<keyword evidence="8 10" id="KW-0472">Membrane</keyword>
<evidence type="ECO:0000256" key="3">
    <source>
        <dbReference type="ARBA" id="ARBA00022448"/>
    </source>
</evidence>
<keyword evidence="4 10" id="KW-1003">Cell membrane</keyword>
<feature type="transmembrane region" description="Helical" evidence="10">
    <location>
        <begin position="156"/>
        <end position="182"/>
    </location>
</feature>
<keyword evidence="5" id="KW-0997">Cell inner membrane</keyword>
<dbReference type="PANTHER" id="PTHR30413:SF8">
    <property type="entry name" value="TRANSPORT PERMEASE PROTEIN"/>
    <property type="match status" value="1"/>
</dbReference>
<evidence type="ECO:0000313" key="12">
    <source>
        <dbReference type="EMBL" id="TVU63396.1"/>
    </source>
</evidence>
<feature type="transmembrane region" description="Helical" evidence="10">
    <location>
        <begin position="251"/>
        <end position="274"/>
    </location>
</feature>
<evidence type="ECO:0000256" key="4">
    <source>
        <dbReference type="ARBA" id="ARBA00022475"/>
    </source>
</evidence>
<proteinExistence type="inferred from homology"/>
<organism evidence="12 13">
    <name type="scientific">Paenarthrobacter nitroguajacolicus</name>
    <name type="common">Arthrobacter nitroguajacolicus</name>
    <dbReference type="NCBI Taxonomy" id="211146"/>
    <lineage>
        <taxon>Bacteria</taxon>
        <taxon>Bacillati</taxon>
        <taxon>Actinomycetota</taxon>
        <taxon>Actinomycetes</taxon>
        <taxon>Micrococcales</taxon>
        <taxon>Micrococcaceae</taxon>
        <taxon>Paenarthrobacter</taxon>
    </lineage>
</organism>
<dbReference type="GO" id="GO:0046677">
    <property type="term" value="P:response to antibiotic"/>
    <property type="evidence" value="ECO:0007669"/>
    <property type="project" value="UniProtKB-KW"/>
</dbReference>
<comment type="caution">
    <text evidence="12">The sequence shown here is derived from an EMBL/GenBank/DDBJ whole genome shotgun (WGS) entry which is preliminary data.</text>
</comment>
<feature type="transmembrane region" description="Helical" evidence="10">
    <location>
        <begin position="54"/>
        <end position="71"/>
    </location>
</feature>
<keyword evidence="6 10" id="KW-0812">Transmembrane</keyword>
<dbReference type="GO" id="GO:0043190">
    <property type="term" value="C:ATP-binding cassette (ABC) transporter complex"/>
    <property type="evidence" value="ECO:0007669"/>
    <property type="project" value="InterPro"/>
</dbReference>
<evidence type="ECO:0000313" key="13">
    <source>
        <dbReference type="Proteomes" id="UP000316500"/>
    </source>
</evidence>
<dbReference type="InterPro" id="IPR013525">
    <property type="entry name" value="ABC2_TM"/>
</dbReference>
<dbReference type="EMBL" id="VNFK01000006">
    <property type="protein sequence ID" value="TVU63396.1"/>
    <property type="molecule type" value="Genomic_DNA"/>
</dbReference>
<evidence type="ECO:0000256" key="8">
    <source>
        <dbReference type="ARBA" id="ARBA00023136"/>
    </source>
</evidence>
<keyword evidence="3 10" id="KW-0813">Transport</keyword>
<keyword evidence="7 10" id="KW-1133">Transmembrane helix</keyword>
<evidence type="ECO:0000256" key="5">
    <source>
        <dbReference type="ARBA" id="ARBA00022519"/>
    </source>
</evidence>
<dbReference type="RefSeq" id="WP_144649911.1">
    <property type="nucleotide sequence ID" value="NZ_VNFK01000006.1"/>
</dbReference>
<feature type="transmembrane region" description="Helical" evidence="10">
    <location>
        <begin position="218"/>
        <end position="239"/>
    </location>
</feature>
<evidence type="ECO:0000256" key="9">
    <source>
        <dbReference type="ARBA" id="ARBA00023251"/>
    </source>
</evidence>
<evidence type="ECO:0000256" key="1">
    <source>
        <dbReference type="ARBA" id="ARBA00004429"/>
    </source>
</evidence>
<evidence type="ECO:0000256" key="6">
    <source>
        <dbReference type="ARBA" id="ARBA00022692"/>
    </source>
</evidence>
<dbReference type="InterPro" id="IPR047817">
    <property type="entry name" value="ABC2_TM_bact-type"/>
</dbReference>
<evidence type="ECO:0000256" key="10">
    <source>
        <dbReference type="RuleBase" id="RU361157"/>
    </source>
</evidence>
<dbReference type="Proteomes" id="UP000316500">
    <property type="component" value="Unassembled WGS sequence"/>
</dbReference>
<accession>A0A558H2R5</accession>
<evidence type="ECO:0000256" key="7">
    <source>
        <dbReference type="ARBA" id="ARBA00022989"/>
    </source>
</evidence>